<comment type="subcellular location">
    <subcellularLocation>
        <location evidence="11 12">Cell membrane</location>
        <topology evidence="11 12">Multi-pass membrane protein</topology>
    </subcellularLocation>
    <subcellularLocation>
        <location evidence="1">Membrane</location>
        <topology evidence="1">Multi-pass membrane protein</topology>
    </subcellularLocation>
</comment>
<dbReference type="PANTHER" id="PTHR42823:SF3">
    <property type="entry name" value="ATP SYNTHASE SUBUNIT A, CHLOROPLASTIC"/>
    <property type="match status" value="1"/>
</dbReference>
<evidence type="ECO:0000256" key="9">
    <source>
        <dbReference type="ARBA" id="ARBA00023136"/>
    </source>
</evidence>
<keyword evidence="3 11" id="KW-0813">Transport</keyword>
<dbReference type="NCBIfam" id="TIGR01131">
    <property type="entry name" value="ATP_synt_6_or_A"/>
    <property type="match status" value="1"/>
</dbReference>
<evidence type="ECO:0000256" key="10">
    <source>
        <dbReference type="ARBA" id="ARBA00023310"/>
    </source>
</evidence>
<feature type="transmembrane region" description="Helical" evidence="11">
    <location>
        <begin position="116"/>
        <end position="134"/>
    </location>
</feature>
<dbReference type="SUPFAM" id="SSF81336">
    <property type="entry name" value="F1F0 ATP synthase subunit A"/>
    <property type="match status" value="1"/>
</dbReference>
<comment type="similarity">
    <text evidence="2 11 12">Belongs to the ATPase A chain family.</text>
</comment>
<evidence type="ECO:0000256" key="3">
    <source>
        <dbReference type="ARBA" id="ARBA00022448"/>
    </source>
</evidence>
<evidence type="ECO:0000256" key="7">
    <source>
        <dbReference type="ARBA" id="ARBA00022989"/>
    </source>
</evidence>
<evidence type="ECO:0000256" key="1">
    <source>
        <dbReference type="ARBA" id="ARBA00004141"/>
    </source>
</evidence>
<feature type="transmembrane region" description="Helical" evidence="11">
    <location>
        <begin position="146"/>
        <end position="164"/>
    </location>
</feature>
<evidence type="ECO:0000256" key="5">
    <source>
        <dbReference type="ARBA" id="ARBA00022692"/>
    </source>
</evidence>
<dbReference type="EMBL" id="KT982360">
    <property type="protein sequence ID" value="AOR51134.1"/>
    <property type="molecule type" value="Genomic_DNA"/>
</dbReference>
<feature type="transmembrane region" description="Helical" evidence="11">
    <location>
        <begin position="221"/>
        <end position="241"/>
    </location>
</feature>
<evidence type="ECO:0000256" key="6">
    <source>
        <dbReference type="ARBA" id="ARBA00022781"/>
    </source>
</evidence>
<dbReference type="InterPro" id="IPR000568">
    <property type="entry name" value="ATP_synth_F0_asu"/>
</dbReference>
<keyword evidence="4 11" id="KW-0138">CF(0)</keyword>
<evidence type="ECO:0000256" key="11">
    <source>
        <dbReference type="HAMAP-Rule" id="MF_01393"/>
    </source>
</evidence>
<dbReference type="PRINTS" id="PR00123">
    <property type="entry name" value="ATPASEA"/>
</dbReference>
<dbReference type="PANTHER" id="PTHR42823">
    <property type="entry name" value="ATP SYNTHASE SUBUNIT A, CHLOROPLASTIC"/>
    <property type="match status" value="1"/>
</dbReference>
<dbReference type="InterPro" id="IPR045082">
    <property type="entry name" value="ATP_syn_F0_a_bact/chloroplast"/>
</dbReference>
<dbReference type="Gene3D" id="1.20.120.220">
    <property type="entry name" value="ATP synthase, F0 complex, subunit A"/>
    <property type="match status" value="1"/>
</dbReference>
<dbReference type="AlphaFoldDB" id="A0A1C9U4S8"/>
<dbReference type="CDD" id="cd00310">
    <property type="entry name" value="ATP-synt_Fo_a_6"/>
    <property type="match status" value="1"/>
</dbReference>
<dbReference type="Pfam" id="PF00119">
    <property type="entry name" value="ATP-synt_A"/>
    <property type="match status" value="1"/>
</dbReference>
<keyword evidence="9 11" id="KW-0472">Membrane</keyword>
<evidence type="ECO:0000256" key="2">
    <source>
        <dbReference type="ARBA" id="ARBA00006810"/>
    </source>
</evidence>
<keyword evidence="11" id="KW-1003">Cell membrane</keyword>
<sequence length="287" mass="31272">MKFVKFATILIGLLLILATVALGVEAEHGTDAGHSGPPHLPSFVGMLSEATGWTWLEHWVNVIYAFLIAGIFSIVAVMVSRKKDMVPGPFQNFMEICVEGMYNFIYSILGKDARRYVPFLGTLFFYILAMNLMGLVPGGHSPSTSINITASLAILVFLYSQYIGISRQGFGGWVDHLIGAPRDVVSWALVPLMLPLHIIGELAKPFSLAVRLFGNITGEDVLVAAFVGLGLAIMSGLHSPIGLPINIPFILLGTLLSIIQALVFTLLSTIYILMMLPHHEHEPDAHH</sequence>
<dbReference type="HAMAP" id="MF_01393">
    <property type="entry name" value="ATP_synth_a_bact"/>
    <property type="match status" value="1"/>
</dbReference>
<evidence type="ECO:0000256" key="4">
    <source>
        <dbReference type="ARBA" id="ARBA00022547"/>
    </source>
</evidence>
<feature type="transmembrane region" description="Helical" evidence="11">
    <location>
        <begin position="62"/>
        <end position="80"/>
    </location>
</feature>
<protein>
    <recommendedName>
        <fullName evidence="11 12">ATP synthase subunit a</fullName>
    </recommendedName>
    <alternativeName>
        <fullName evidence="11">ATP synthase F0 sector subunit a</fullName>
    </alternativeName>
    <alternativeName>
        <fullName evidence="11">F-ATPase subunit 6</fullName>
    </alternativeName>
</protein>
<gene>
    <name evidence="11" type="primary">atpB</name>
</gene>
<feature type="transmembrane region" description="Helical" evidence="11">
    <location>
        <begin position="184"/>
        <end position="200"/>
    </location>
</feature>
<evidence type="ECO:0000313" key="13">
    <source>
        <dbReference type="EMBL" id="AOR51134.1"/>
    </source>
</evidence>
<accession>A0A1C9U4S8</accession>
<reference evidence="13" key="1">
    <citation type="journal article" date="2016" name="Sci. Rep.">
        <title>Triclosan Resistome from Metagenome Reveals Diverse Enoyl Acyl Carrier Protein Reductases and Selective Enrichment of Triclosan Resistance Genes.</title>
        <authorList>
            <person name="Khan R."/>
            <person name="Kong H.G."/>
            <person name="Jung Y.H."/>
            <person name="Choi J."/>
            <person name="Baek K.Y."/>
            <person name="Hwang E.C."/>
            <person name="Lee S.W."/>
        </authorList>
    </citation>
    <scope>NUCLEOTIDE SEQUENCE</scope>
</reference>
<keyword evidence="5 11" id="KW-0812">Transmembrane</keyword>
<dbReference type="InterPro" id="IPR023011">
    <property type="entry name" value="ATP_synth_F0_asu_AS"/>
</dbReference>
<dbReference type="GO" id="GO:0045259">
    <property type="term" value="C:proton-transporting ATP synthase complex"/>
    <property type="evidence" value="ECO:0007669"/>
    <property type="project" value="UniProtKB-KW"/>
</dbReference>
<dbReference type="GO" id="GO:0046933">
    <property type="term" value="F:proton-transporting ATP synthase activity, rotational mechanism"/>
    <property type="evidence" value="ECO:0007669"/>
    <property type="project" value="UniProtKB-UniRule"/>
</dbReference>
<comment type="function">
    <text evidence="11 12">Key component of the proton channel; it plays a direct role in the translocation of protons across the membrane.</text>
</comment>
<dbReference type="InterPro" id="IPR035908">
    <property type="entry name" value="F0_ATP_A_sf"/>
</dbReference>
<keyword evidence="10 11" id="KW-0066">ATP synthesis</keyword>
<evidence type="ECO:0000256" key="8">
    <source>
        <dbReference type="ARBA" id="ARBA00023065"/>
    </source>
</evidence>
<keyword evidence="6 11" id="KW-0375">Hydrogen ion transport</keyword>
<evidence type="ECO:0000256" key="12">
    <source>
        <dbReference type="RuleBase" id="RU000483"/>
    </source>
</evidence>
<organism evidence="13">
    <name type="scientific">uncultured bacterium pAW1</name>
    <dbReference type="NCBI Taxonomy" id="1781155"/>
    <lineage>
        <taxon>Bacteria</taxon>
        <taxon>environmental samples</taxon>
    </lineage>
</organism>
<proteinExistence type="inferred from homology"/>
<dbReference type="PROSITE" id="PS00449">
    <property type="entry name" value="ATPASE_A"/>
    <property type="match status" value="1"/>
</dbReference>
<feature type="transmembrane region" description="Helical" evidence="11">
    <location>
        <begin position="247"/>
        <end position="273"/>
    </location>
</feature>
<keyword evidence="7 11" id="KW-1133">Transmembrane helix</keyword>
<dbReference type="GO" id="GO:0005886">
    <property type="term" value="C:plasma membrane"/>
    <property type="evidence" value="ECO:0007669"/>
    <property type="project" value="UniProtKB-SubCell"/>
</dbReference>
<dbReference type="GO" id="GO:0042777">
    <property type="term" value="P:proton motive force-driven plasma membrane ATP synthesis"/>
    <property type="evidence" value="ECO:0007669"/>
    <property type="project" value="TreeGrafter"/>
</dbReference>
<name>A0A1C9U4S8_9BACT</name>
<keyword evidence="8 11" id="KW-0406">Ion transport</keyword>